<keyword evidence="6" id="KW-0378">Hydrolase</keyword>
<proteinExistence type="predicted"/>
<evidence type="ECO:0000256" key="1">
    <source>
        <dbReference type="ARBA" id="ARBA00001947"/>
    </source>
</evidence>
<evidence type="ECO:0000256" key="7">
    <source>
        <dbReference type="ARBA" id="ARBA00022833"/>
    </source>
</evidence>
<feature type="transmembrane region" description="Helical" evidence="11">
    <location>
        <begin position="53"/>
        <end position="73"/>
    </location>
</feature>
<protein>
    <recommendedName>
        <fullName evidence="12">Peptidase M48 domain-containing protein</fullName>
    </recommendedName>
</protein>
<dbReference type="PANTHER" id="PTHR43221">
    <property type="entry name" value="PROTEASE HTPX"/>
    <property type="match status" value="1"/>
</dbReference>
<dbReference type="EMBL" id="UINC01109218">
    <property type="protein sequence ID" value="SVC75888.1"/>
    <property type="molecule type" value="Genomic_DNA"/>
</dbReference>
<evidence type="ECO:0000259" key="12">
    <source>
        <dbReference type="Pfam" id="PF01435"/>
    </source>
</evidence>
<comment type="cofactor">
    <cofactor evidence="1">
        <name>Zn(2+)</name>
        <dbReference type="ChEBI" id="CHEBI:29105"/>
    </cofactor>
</comment>
<evidence type="ECO:0000256" key="9">
    <source>
        <dbReference type="ARBA" id="ARBA00023049"/>
    </source>
</evidence>
<dbReference type="InterPro" id="IPR050083">
    <property type="entry name" value="HtpX_protease"/>
</dbReference>
<evidence type="ECO:0000256" key="8">
    <source>
        <dbReference type="ARBA" id="ARBA00022989"/>
    </source>
</evidence>
<evidence type="ECO:0000313" key="13">
    <source>
        <dbReference type="EMBL" id="SVC75888.1"/>
    </source>
</evidence>
<dbReference type="Gene3D" id="3.30.2010.10">
    <property type="entry name" value="Metalloproteases ('zincins'), catalytic domain"/>
    <property type="match status" value="1"/>
</dbReference>
<feature type="transmembrane region" description="Helical" evidence="11">
    <location>
        <begin position="17"/>
        <end position="41"/>
    </location>
</feature>
<dbReference type="GO" id="GO:0004222">
    <property type="term" value="F:metalloendopeptidase activity"/>
    <property type="evidence" value="ECO:0007669"/>
    <property type="project" value="InterPro"/>
</dbReference>
<sequence length="255" mass="27241">MDFFEHQDKARQKTGQLVLYFALAVVCIFGALFILASFIFSRDSVSKTILWDPALAGIVALGTATIVGLGTLFKVISLAGGGKVVAEALGGKLLSHQTKDLPEKRFLNIVEEMALASGTPVPPSYIMEEAGINAFAAGYSPENAVIGVTRGCIEKLNREQLQGVVAHEFSHIFNGDMRLNIRLMGTLHGILLLAGIGYYLMRIGSFSGSGRRNKDSGNIGMALLAGGLGMLAIGYIGAFFANLIKAAVSRQREFL</sequence>
<dbReference type="GO" id="GO:0046872">
    <property type="term" value="F:metal ion binding"/>
    <property type="evidence" value="ECO:0007669"/>
    <property type="project" value="UniProtKB-KW"/>
</dbReference>
<feature type="domain" description="Peptidase M48" evidence="12">
    <location>
        <begin position="104"/>
        <end position="254"/>
    </location>
</feature>
<dbReference type="InterPro" id="IPR001915">
    <property type="entry name" value="Peptidase_M48"/>
</dbReference>
<keyword evidence="7" id="KW-0862">Zinc</keyword>
<keyword evidence="5" id="KW-0479">Metal-binding</keyword>
<name>A0A382PTC5_9ZZZZ</name>
<evidence type="ECO:0000256" key="4">
    <source>
        <dbReference type="ARBA" id="ARBA00022692"/>
    </source>
</evidence>
<reference evidence="13" key="1">
    <citation type="submission" date="2018-05" db="EMBL/GenBank/DDBJ databases">
        <authorList>
            <person name="Lanie J.A."/>
            <person name="Ng W.-L."/>
            <person name="Kazmierczak K.M."/>
            <person name="Andrzejewski T.M."/>
            <person name="Davidsen T.M."/>
            <person name="Wayne K.J."/>
            <person name="Tettelin H."/>
            <person name="Glass J.I."/>
            <person name="Rusch D."/>
            <person name="Podicherti R."/>
            <person name="Tsui H.-C.T."/>
            <person name="Winkler M.E."/>
        </authorList>
    </citation>
    <scope>NUCLEOTIDE SEQUENCE</scope>
</reference>
<dbReference type="Pfam" id="PF01435">
    <property type="entry name" value="Peptidase_M48"/>
    <property type="match status" value="1"/>
</dbReference>
<keyword evidence="3" id="KW-0645">Protease</keyword>
<feature type="transmembrane region" description="Helical" evidence="11">
    <location>
        <begin position="179"/>
        <end position="201"/>
    </location>
</feature>
<evidence type="ECO:0000256" key="3">
    <source>
        <dbReference type="ARBA" id="ARBA00022670"/>
    </source>
</evidence>
<evidence type="ECO:0000256" key="2">
    <source>
        <dbReference type="ARBA" id="ARBA00022475"/>
    </source>
</evidence>
<evidence type="ECO:0000256" key="5">
    <source>
        <dbReference type="ARBA" id="ARBA00022723"/>
    </source>
</evidence>
<accession>A0A382PTC5</accession>
<keyword evidence="4 11" id="KW-0812">Transmembrane</keyword>
<keyword evidence="9" id="KW-0482">Metalloprotease</keyword>
<keyword evidence="10 11" id="KW-0472">Membrane</keyword>
<evidence type="ECO:0000256" key="6">
    <source>
        <dbReference type="ARBA" id="ARBA00022801"/>
    </source>
</evidence>
<dbReference type="PANTHER" id="PTHR43221:SF2">
    <property type="entry name" value="PROTEASE HTPX HOMOLOG"/>
    <property type="match status" value="1"/>
</dbReference>
<gene>
    <name evidence="13" type="ORF">METZ01_LOCUS328742</name>
</gene>
<evidence type="ECO:0000256" key="10">
    <source>
        <dbReference type="ARBA" id="ARBA00023136"/>
    </source>
</evidence>
<dbReference type="AlphaFoldDB" id="A0A382PTC5"/>
<feature type="non-terminal residue" evidence="13">
    <location>
        <position position="255"/>
    </location>
</feature>
<keyword evidence="8 11" id="KW-1133">Transmembrane helix</keyword>
<feature type="transmembrane region" description="Helical" evidence="11">
    <location>
        <begin position="221"/>
        <end position="244"/>
    </location>
</feature>
<evidence type="ECO:0000256" key="11">
    <source>
        <dbReference type="SAM" id="Phobius"/>
    </source>
</evidence>
<dbReference type="GO" id="GO:0006508">
    <property type="term" value="P:proteolysis"/>
    <property type="evidence" value="ECO:0007669"/>
    <property type="project" value="UniProtKB-KW"/>
</dbReference>
<organism evidence="13">
    <name type="scientific">marine metagenome</name>
    <dbReference type="NCBI Taxonomy" id="408172"/>
    <lineage>
        <taxon>unclassified sequences</taxon>
        <taxon>metagenomes</taxon>
        <taxon>ecological metagenomes</taxon>
    </lineage>
</organism>
<keyword evidence="2" id="KW-1003">Cell membrane</keyword>